<protein>
    <submittedName>
        <fullName evidence="3">Uncharacterized protein</fullName>
    </submittedName>
</protein>
<feature type="transmembrane region" description="Helical" evidence="2">
    <location>
        <begin position="65"/>
        <end position="87"/>
    </location>
</feature>
<keyword evidence="2" id="KW-0812">Transmembrane</keyword>
<dbReference type="KEGG" id="pms:KNP414_07709"/>
<dbReference type="EMBL" id="CP002869">
    <property type="protein sequence ID" value="AEI46195.1"/>
    <property type="molecule type" value="Genomic_DNA"/>
</dbReference>
<reference evidence="4" key="1">
    <citation type="submission" date="2011-06" db="EMBL/GenBank/DDBJ databases">
        <title>Complete genome sequence of Paenibacillus mucilaginosus KNP414.</title>
        <authorList>
            <person name="Wang J."/>
            <person name="Hu S."/>
            <person name="Hu X."/>
            <person name="Zhang B."/>
            <person name="Dong D."/>
            <person name="Zhang S."/>
            <person name="Zhao K."/>
            <person name="Wu D."/>
        </authorList>
    </citation>
    <scope>NUCLEOTIDE SEQUENCE [LARGE SCALE GENOMIC DNA]</scope>
    <source>
        <strain evidence="4">KNP414</strain>
    </source>
</reference>
<sequence>MMGVKPNDREARDYERQHETEPVAGVQDLVQKIPLMEELAEIQRIEGGGPPKPADLSAMPRPVRWFGYFFMAAVVGMALAALVLTWMD</sequence>
<keyword evidence="2" id="KW-0472">Membrane</keyword>
<dbReference type="AlphaFoldDB" id="F8FEW0"/>
<accession>F8FEW0</accession>
<dbReference type="Proteomes" id="UP000006620">
    <property type="component" value="Chromosome"/>
</dbReference>
<evidence type="ECO:0000313" key="4">
    <source>
        <dbReference type="Proteomes" id="UP000006620"/>
    </source>
</evidence>
<name>F8FEW0_PAEMK</name>
<reference evidence="3 4" key="2">
    <citation type="journal article" date="2013" name="Genome Announc.">
        <title>Genome Sequence of Growth-Improving Paenibacillus mucilaginosus Strain KNP414.</title>
        <authorList>
            <person name="Lu J.J."/>
            <person name="Wang J.F."/>
            <person name="Hu X.F."/>
        </authorList>
    </citation>
    <scope>NUCLEOTIDE SEQUENCE [LARGE SCALE GENOMIC DNA]</scope>
    <source>
        <strain evidence="3 4">KNP414</strain>
    </source>
</reference>
<evidence type="ECO:0000256" key="1">
    <source>
        <dbReference type="SAM" id="MobiDB-lite"/>
    </source>
</evidence>
<evidence type="ECO:0000313" key="3">
    <source>
        <dbReference type="EMBL" id="AEI46195.1"/>
    </source>
</evidence>
<keyword evidence="2" id="KW-1133">Transmembrane helix</keyword>
<proteinExistence type="predicted"/>
<dbReference type="PATRIC" id="fig|1036673.3.peg.7187"/>
<gene>
    <name evidence="3" type="ordered locus">KNP414_07709</name>
</gene>
<organism evidence="3 4">
    <name type="scientific">Paenibacillus mucilaginosus (strain KNP414)</name>
    <dbReference type="NCBI Taxonomy" id="1036673"/>
    <lineage>
        <taxon>Bacteria</taxon>
        <taxon>Bacillati</taxon>
        <taxon>Bacillota</taxon>
        <taxon>Bacilli</taxon>
        <taxon>Bacillales</taxon>
        <taxon>Paenibacillaceae</taxon>
        <taxon>Paenibacillus</taxon>
    </lineage>
</organism>
<feature type="region of interest" description="Disordered" evidence="1">
    <location>
        <begin position="1"/>
        <end position="25"/>
    </location>
</feature>
<dbReference type="HOGENOM" id="CLU_2555080_0_0_9"/>
<feature type="compositionally biased region" description="Basic and acidic residues" evidence="1">
    <location>
        <begin position="1"/>
        <end position="21"/>
    </location>
</feature>
<evidence type="ECO:0000256" key="2">
    <source>
        <dbReference type="SAM" id="Phobius"/>
    </source>
</evidence>